<proteinExistence type="predicted"/>
<dbReference type="EMBL" id="JAPZBO010000003">
    <property type="protein sequence ID" value="KAJ5321440.1"/>
    <property type="molecule type" value="Genomic_DNA"/>
</dbReference>
<dbReference type="Proteomes" id="UP001147746">
    <property type="component" value="Unassembled WGS sequence"/>
</dbReference>
<name>A0A9W9Q0M9_9EURO</name>
<dbReference type="AlphaFoldDB" id="A0A9W9Q0M9"/>
<evidence type="ECO:0000256" key="1">
    <source>
        <dbReference type="SAM" id="MobiDB-lite"/>
    </source>
</evidence>
<keyword evidence="3" id="KW-1185">Reference proteome</keyword>
<protein>
    <submittedName>
        <fullName evidence="2">Uncharacterized protein</fullName>
    </submittedName>
</protein>
<organism evidence="2 3">
    <name type="scientific">Penicillium atrosanguineum</name>
    <dbReference type="NCBI Taxonomy" id="1132637"/>
    <lineage>
        <taxon>Eukaryota</taxon>
        <taxon>Fungi</taxon>
        <taxon>Dikarya</taxon>
        <taxon>Ascomycota</taxon>
        <taxon>Pezizomycotina</taxon>
        <taxon>Eurotiomycetes</taxon>
        <taxon>Eurotiomycetidae</taxon>
        <taxon>Eurotiales</taxon>
        <taxon>Aspergillaceae</taxon>
        <taxon>Penicillium</taxon>
    </lineage>
</organism>
<dbReference type="OrthoDB" id="4355879at2759"/>
<accession>A0A9W9Q0M9</accession>
<sequence>MLDMAIFRTFTRQQIHLLASGYDHGALFQWDCHDIIRGVLGLAPGHDPLIVALEWHLTELMGHLVCVIDPDSPHAWILRMILAPDFIWLGMHWAGSDSHMTPAMYRHCLLKLIQHQPLAAAAMYQHPLHFDQPWMERTRALDIHLEQSQGKVAVIGGAGNPRKRDNCTARGRTAM</sequence>
<comment type="caution">
    <text evidence="2">The sequence shown here is derived from an EMBL/GenBank/DDBJ whole genome shotgun (WGS) entry which is preliminary data.</text>
</comment>
<feature type="region of interest" description="Disordered" evidence="1">
    <location>
        <begin position="155"/>
        <end position="175"/>
    </location>
</feature>
<evidence type="ECO:0000313" key="2">
    <source>
        <dbReference type="EMBL" id="KAJ5321440.1"/>
    </source>
</evidence>
<gene>
    <name evidence="2" type="ORF">N7476_004442</name>
</gene>
<evidence type="ECO:0000313" key="3">
    <source>
        <dbReference type="Proteomes" id="UP001147746"/>
    </source>
</evidence>
<reference evidence="2" key="1">
    <citation type="submission" date="2022-12" db="EMBL/GenBank/DDBJ databases">
        <authorList>
            <person name="Petersen C."/>
        </authorList>
    </citation>
    <scope>NUCLEOTIDE SEQUENCE</scope>
    <source>
        <strain evidence="2">IBT 21472</strain>
    </source>
</reference>
<reference evidence="2" key="2">
    <citation type="journal article" date="2023" name="IMA Fungus">
        <title>Comparative genomic study of the Penicillium genus elucidates a diverse pangenome and 15 lateral gene transfer events.</title>
        <authorList>
            <person name="Petersen C."/>
            <person name="Sorensen T."/>
            <person name="Nielsen M.R."/>
            <person name="Sondergaard T.E."/>
            <person name="Sorensen J.L."/>
            <person name="Fitzpatrick D.A."/>
            <person name="Frisvad J.C."/>
            <person name="Nielsen K.L."/>
        </authorList>
    </citation>
    <scope>NUCLEOTIDE SEQUENCE</scope>
    <source>
        <strain evidence="2">IBT 21472</strain>
    </source>
</reference>